<feature type="coiled-coil region" evidence="1">
    <location>
        <begin position="305"/>
        <end position="332"/>
    </location>
</feature>
<evidence type="ECO:0000313" key="3">
    <source>
        <dbReference type="EMBL" id="KAG7123458.1"/>
    </source>
</evidence>
<dbReference type="AlphaFoldDB" id="A0A8I2ZBS8"/>
<dbReference type="Proteomes" id="UP000689129">
    <property type="component" value="Unassembled WGS sequence"/>
</dbReference>
<proteinExistence type="predicted"/>
<dbReference type="OrthoDB" id="3905365at2759"/>
<evidence type="ECO:0000313" key="4">
    <source>
        <dbReference type="Proteomes" id="UP000689129"/>
    </source>
</evidence>
<reference evidence="3" key="1">
    <citation type="journal article" date="2021" name="Mol. Plant Pathol.">
        <title>A 20-kb lineage-specific genomic region tames virulence in pathogenic amphidiploid Verticillium longisporum.</title>
        <authorList>
            <person name="Harting R."/>
            <person name="Starke J."/>
            <person name="Kusch H."/>
            <person name="Poggeler S."/>
            <person name="Maurus I."/>
            <person name="Schluter R."/>
            <person name="Landesfeind M."/>
            <person name="Bulla I."/>
            <person name="Nowrousian M."/>
            <person name="de Jonge R."/>
            <person name="Stahlhut G."/>
            <person name="Hoff K.J."/>
            <person name="Asshauer K.P."/>
            <person name="Thurmer A."/>
            <person name="Stanke M."/>
            <person name="Daniel R."/>
            <person name="Morgenstern B."/>
            <person name="Thomma B.P.H.J."/>
            <person name="Kronstad J.W."/>
            <person name="Braus-Stromeyer S.A."/>
            <person name="Braus G.H."/>
        </authorList>
    </citation>
    <scope>NUCLEOTIDE SEQUENCE</scope>
    <source>
        <strain evidence="3">Vl32</strain>
    </source>
</reference>
<comment type="caution">
    <text evidence="3">The sequence shown here is derived from an EMBL/GenBank/DDBJ whole genome shotgun (WGS) entry which is preliminary data.</text>
</comment>
<protein>
    <submittedName>
        <fullName evidence="3">Uncharacterized protein</fullName>
    </submittedName>
</protein>
<feature type="region of interest" description="Disordered" evidence="2">
    <location>
        <begin position="453"/>
        <end position="560"/>
    </location>
</feature>
<evidence type="ECO:0000256" key="1">
    <source>
        <dbReference type="SAM" id="Coils"/>
    </source>
</evidence>
<feature type="compositionally biased region" description="Polar residues" evidence="2">
    <location>
        <begin position="453"/>
        <end position="462"/>
    </location>
</feature>
<feature type="compositionally biased region" description="Polar residues" evidence="2">
    <location>
        <begin position="138"/>
        <end position="149"/>
    </location>
</feature>
<feature type="region of interest" description="Disordered" evidence="2">
    <location>
        <begin position="137"/>
        <end position="167"/>
    </location>
</feature>
<feature type="compositionally biased region" description="Low complexity" evidence="2">
    <location>
        <begin position="528"/>
        <end position="538"/>
    </location>
</feature>
<feature type="coiled-coil region" evidence="1">
    <location>
        <begin position="360"/>
        <end position="391"/>
    </location>
</feature>
<feature type="compositionally biased region" description="Low complexity" evidence="2">
    <location>
        <begin position="473"/>
        <end position="503"/>
    </location>
</feature>
<name>A0A8I2ZBS8_VERLO</name>
<gene>
    <name evidence="3" type="ORF">HYQ45_013822</name>
</gene>
<accession>A0A8I2ZBS8</accession>
<sequence length="689" mass="75582">MDDTVSNAGSSNTPKYHAPKDKSCPYCGQAFTSSSLGRHLDLYIKTKNPKPPDGIHDVAEILKLRGNITRRTQRASMGRAASTPTGTPRIRTKKEPSGKDGDSHKSPVLPKDGQYMVDSRLSKYSSAFGPPTWEATGVINSIPNKTPDISQGGEGDGSLDTGKRPGMQRQVSKQVLQKAQFDVKHRLADAMDTARAAELALREVLGSWRAAKQHIDNDSMPFEFDPLSMDFPSLTLQCLQPPPTLFSSTQHPTSTSWSVQFPGQREFDALRAHFQEEFRVWKVTCASATTAVMEELTYPPREGPHKDAREAVKKAEKQAETLERQVNEHLQSAYAVWDSLPVARRNELWVLELARSVGRKQKETEALKKTQHKMKQENTNLKAQIEQLNRLQQPREFKIVAPTTIPLEPEIISHILEAGVRGGRGVGLTPDDRHLDLNEVITRSIERWKTVITSSRVSSAGMSAQRPLDASSAVTPAATPVPAQRQQPVVQQTQETNQETPQTSRPPMPPQRQSTTTSATGMSEQEAPSTSGPPSVSTSDRDADADADADADVDADADADAEVDMDAEADADGDMDADADVDVDVDAEMDDEDSFAMLTTPSTKSLLAQQPMQRQATLDVPRTRGPMQQHRGGANDARFLMQNGAAALANRTHINMSRSMPNMQAAMQNMHNDMGMAMSGVRGDPMYMD</sequence>
<dbReference type="Gene3D" id="1.20.5.340">
    <property type="match status" value="1"/>
</dbReference>
<feature type="region of interest" description="Disordered" evidence="2">
    <location>
        <begin position="1"/>
        <end position="24"/>
    </location>
</feature>
<evidence type="ECO:0000256" key="2">
    <source>
        <dbReference type="SAM" id="MobiDB-lite"/>
    </source>
</evidence>
<feature type="compositionally biased region" description="Polar residues" evidence="2">
    <location>
        <begin position="1"/>
        <end position="14"/>
    </location>
</feature>
<dbReference type="EMBL" id="JAEMWZ010000338">
    <property type="protein sequence ID" value="KAG7123458.1"/>
    <property type="molecule type" value="Genomic_DNA"/>
</dbReference>
<feature type="compositionally biased region" description="Basic and acidic residues" evidence="2">
    <location>
        <begin position="93"/>
        <end position="105"/>
    </location>
</feature>
<feature type="region of interest" description="Disordered" evidence="2">
    <location>
        <begin position="69"/>
        <end position="114"/>
    </location>
</feature>
<feature type="compositionally biased region" description="Acidic residues" evidence="2">
    <location>
        <begin position="545"/>
        <end position="560"/>
    </location>
</feature>
<keyword evidence="1" id="KW-0175">Coiled coil</keyword>
<feature type="compositionally biased region" description="Polar residues" evidence="2">
    <location>
        <begin position="511"/>
        <end position="527"/>
    </location>
</feature>
<organism evidence="3 4">
    <name type="scientific">Verticillium longisporum</name>
    <name type="common">Verticillium dahliae var. longisporum</name>
    <dbReference type="NCBI Taxonomy" id="100787"/>
    <lineage>
        <taxon>Eukaryota</taxon>
        <taxon>Fungi</taxon>
        <taxon>Dikarya</taxon>
        <taxon>Ascomycota</taxon>
        <taxon>Pezizomycotina</taxon>
        <taxon>Sordariomycetes</taxon>
        <taxon>Hypocreomycetidae</taxon>
        <taxon>Glomerellales</taxon>
        <taxon>Plectosphaerellaceae</taxon>
        <taxon>Verticillium</taxon>
    </lineage>
</organism>